<sequence length="445" mass="50605">MSGREEERSPFEPAHEVHGASGVLPVMMTFTPDELDTIKRHPFKGFRKPVIALKKLLWANMDAGYWRGDTEDFLVRHIVCNKASKEILTRPGETDVADKIFQISRALTDWHWPALYRLLCEFIHEGSDAARWECVHGFIKEWLRIEQRSNDQRAASTPRMSSNRFPEDTVSEVLEDSLLREISPHVFRNIGNFVNHHFDIKTWGKHQKDMLRRVLKHHENGRWSRFPHLEASCFPNGPLKLCRSTTAHDFSDGKAHVGMFFHPPLAAGNSKYEFAAVSVVGEHKTSHSKGEYYSVLKRVARHARLVFAAQPTCAFVHAFTIRGAMLECWVFDCCGAYSSGEMNVHEHPNAVARAFVAYATMQRRASGELNITEKQGAGEVIKMFSAEDAQLRAITLVKQLQIMVMNWLIPQVSPYQLANLYKCDSIQVTVVITGGAYVTGRNNRK</sequence>
<comment type="caution">
    <text evidence="1">The sequence shown here is derived from an EMBL/GenBank/DDBJ whole genome shotgun (WGS) entry which is preliminary data.</text>
</comment>
<reference evidence="1" key="1">
    <citation type="submission" date="2022-07" db="EMBL/GenBank/DDBJ databases">
        <title>Genome Sequence of Lecanicillium saksenae.</title>
        <authorList>
            <person name="Buettner E."/>
        </authorList>
    </citation>
    <scope>NUCLEOTIDE SEQUENCE</scope>
    <source>
        <strain evidence="1">VT-O1</strain>
    </source>
</reference>
<protein>
    <submittedName>
        <fullName evidence="1">Uncharacterized protein</fullName>
    </submittedName>
</protein>
<keyword evidence="2" id="KW-1185">Reference proteome</keyword>
<dbReference type="EMBL" id="JANAKD010001134">
    <property type="protein sequence ID" value="KAJ3482975.1"/>
    <property type="molecule type" value="Genomic_DNA"/>
</dbReference>
<dbReference type="Proteomes" id="UP001148737">
    <property type="component" value="Unassembled WGS sequence"/>
</dbReference>
<organism evidence="1 2">
    <name type="scientific">Lecanicillium saksenae</name>
    <dbReference type="NCBI Taxonomy" id="468837"/>
    <lineage>
        <taxon>Eukaryota</taxon>
        <taxon>Fungi</taxon>
        <taxon>Dikarya</taxon>
        <taxon>Ascomycota</taxon>
        <taxon>Pezizomycotina</taxon>
        <taxon>Sordariomycetes</taxon>
        <taxon>Hypocreomycetidae</taxon>
        <taxon>Hypocreales</taxon>
        <taxon>Cordycipitaceae</taxon>
        <taxon>Lecanicillium</taxon>
    </lineage>
</organism>
<evidence type="ECO:0000313" key="1">
    <source>
        <dbReference type="EMBL" id="KAJ3482975.1"/>
    </source>
</evidence>
<name>A0ACC1QMZ6_9HYPO</name>
<proteinExistence type="predicted"/>
<gene>
    <name evidence="1" type="ORF">NLG97_g7428</name>
</gene>
<accession>A0ACC1QMZ6</accession>
<evidence type="ECO:0000313" key="2">
    <source>
        <dbReference type="Proteomes" id="UP001148737"/>
    </source>
</evidence>